<name>A0A6C0BTP4_9ZZZZ</name>
<dbReference type="InterPro" id="IPR016186">
    <property type="entry name" value="C-type_lectin-like/link_sf"/>
</dbReference>
<dbReference type="AlphaFoldDB" id="A0A6C0BTP4"/>
<keyword evidence="2" id="KW-0812">Transmembrane</keyword>
<dbReference type="SUPFAM" id="SSF56436">
    <property type="entry name" value="C-type lectin-like"/>
    <property type="match status" value="1"/>
</dbReference>
<keyword evidence="2" id="KW-1133">Transmembrane helix</keyword>
<dbReference type="Gene3D" id="3.10.100.10">
    <property type="entry name" value="Mannose-Binding Protein A, subunit A"/>
    <property type="match status" value="1"/>
</dbReference>
<dbReference type="InterPro" id="IPR000538">
    <property type="entry name" value="Link_dom"/>
</dbReference>
<dbReference type="PROSITE" id="PS50963">
    <property type="entry name" value="LINK_2"/>
    <property type="match status" value="1"/>
</dbReference>
<dbReference type="EMBL" id="MN739254">
    <property type="protein sequence ID" value="QHS95606.1"/>
    <property type="molecule type" value="Genomic_DNA"/>
</dbReference>
<feature type="transmembrane region" description="Helical" evidence="2">
    <location>
        <begin position="38"/>
        <end position="59"/>
    </location>
</feature>
<feature type="domain" description="Link" evidence="3">
    <location>
        <begin position="129"/>
        <end position="229"/>
    </location>
</feature>
<reference evidence="4" key="1">
    <citation type="journal article" date="2020" name="Nature">
        <title>Giant virus diversity and host interactions through global metagenomics.</title>
        <authorList>
            <person name="Schulz F."/>
            <person name="Roux S."/>
            <person name="Paez-Espino D."/>
            <person name="Jungbluth S."/>
            <person name="Walsh D.A."/>
            <person name="Denef V.J."/>
            <person name="McMahon K.D."/>
            <person name="Konstantinidis K.T."/>
            <person name="Eloe-Fadrosh E.A."/>
            <person name="Kyrpides N.C."/>
            <person name="Woyke T."/>
        </authorList>
    </citation>
    <scope>NUCLEOTIDE SEQUENCE</scope>
    <source>
        <strain evidence="4">GVMAG-M-3300018868-6</strain>
    </source>
</reference>
<evidence type="ECO:0000259" key="3">
    <source>
        <dbReference type="PROSITE" id="PS50963"/>
    </source>
</evidence>
<keyword evidence="2" id="KW-0472">Membrane</keyword>
<sequence length="284" mass="31729">MCNKYITSMDIKLSPEIQNVSDYYDNVNSYLINNINPLPLVSLISIIVLFFVFFGSLGGSRGVVEETSGGLGFIEVIMWAVLVFLFLVNGLQYFFKINITTSIKNIFGPVPEIDINVDDGALLPEAPAPKEEVYHIPGNTYGYEDAKAVCKALGSRLATYGEVESAYQNGAEWCSYGWSDGQMALFPTQKETYDTLQKIDEHHHDCGRPGVNGGYIKNGDVQFGVNCYGLKPQISEKETQLMTNMSPYPLSKKEKRLNKKVEEYKKTLSSLLISPFNPKKWSAL</sequence>
<proteinExistence type="predicted"/>
<dbReference type="InterPro" id="IPR016187">
    <property type="entry name" value="CTDL_fold"/>
</dbReference>
<evidence type="ECO:0000256" key="2">
    <source>
        <dbReference type="SAM" id="Phobius"/>
    </source>
</evidence>
<dbReference type="GO" id="GO:0005540">
    <property type="term" value="F:hyaluronic acid binding"/>
    <property type="evidence" value="ECO:0007669"/>
    <property type="project" value="InterPro"/>
</dbReference>
<dbReference type="SMART" id="SM00445">
    <property type="entry name" value="LINK"/>
    <property type="match status" value="1"/>
</dbReference>
<organism evidence="4">
    <name type="scientific">viral metagenome</name>
    <dbReference type="NCBI Taxonomy" id="1070528"/>
    <lineage>
        <taxon>unclassified sequences</taxon>
        <taxon>metagenomes</taxon>
        <taxon>organismal metagenomes</taxon>
    </lineage>
</organism>
<evidence type="ECO:0000256" key="1">
    <source>
        <dbReference type="ARBA" id="ARBA00023157"/>
    </source>
</evidence>
<feature type="transmembrane region" description="Helical" evidence="2">
    <location>
        <begin position="71"/>
        <end position="95"/>
    </location>
</feature>
<accession>A0A6C0BTP4</accession>
<dbReference type="Pfam" id="PF00193">
    <property type="entry name" value="Xlink"/>
    <property type="match status" value="1"/>
</dbReference>
<protein>
    <recommendedName>
        <fullName evidence="3">Link domain-containing protein</fullName>
    </recommendedName>
</protein>
<evidence type="ECO:0000313" key="4">
    <source>
        <dbReference type="EMBL" id="QHS95606.1"/>
    </source>
</evidence>
<keyword evidence="1" id="KW-1015">Disulfide bond</keyword>
<dbReference type="GO" id="GO:0007155">
    <property type="term" value="P:cell adhesion"/>
    <property type="evidence" value="ECO:0007669"/>
    <property type="project" value="InterPro"/>
</dbReference>